<name>A0A0C9X3N3_9AGAR</name>
<dbReference type="EMBL" id="KN838551">
    <property type="protein sequence ID" value="KIK06755.1"/>
    <property type="molecule type" value="Genomic_DNA"/>
</dbReference>
<keyword evidence="3" id="KW-1185">Reference proteome</keyword>
<reference evidence="3" key="2">
    <citation type="submission" date="2015-01" db="EMBL/GenBank/DDBJ databases">
        <title>Evolutionary Origins and Diversification of the Mycorrhizal Mutualists.</title>
        <authorList>
            <consortium name="DOE Joint Genome Institute"/>
            <consortium name="Mycorrhizal Genomics Consortium"/>
            <person name="Kohler A."/>
            <person name="Kuo A."/>
            <person name="Nagy L.G."/>
            <person name="Floudas D."/>
            <person name="Copeland A."/>
            <person name="Barry K.W."/>
            <person name="Cichocki N."/>
            <person name="Veneault-Fourrey C."/>
            <person name="LaButti K."/>
            <person name="Lindquist E.A."/>
            <person name="Lipzen A."/>
            <person name="Lundell T."/>
            <person name="Morin E."/>
            <person name="Murat C."/>
            <person name="Riley R."/>
            <person name="Ohm R."/>
            <person name="Sun H."/>
            <person name="Tunlid A."/>
            <person name="Henrissat B."/>
            <person name="Grigoriev I.V."/>
            <person name="Hibbett D.S."/>
            <person name="Martin F."/>
        </authorList>
    </citation>
    <scope>NUCLEOTIDE SEQUENCE [LARGE SCALE GENOMIC DNA]</scope>
    <source>
        <strain evidence="3">LaAM-08-1</strain>
    </source>
</reference>
<dbReference type="InterPro" id="IPR005180">
    <property type="entry name" value="DUF302"/>
</dbReference>
<dbReference type="AlphaFoldDB" id="A0A0C9X3N3"/>
<organism evidence="2 3">
    <name type="scientific">Laccaria amethystina LaAM-08-1</name>
    <dbReference type="NCBI Taxonomy" id="1095629"/>
    <lineage>
        <taxon>Eukaryota</taxon>
        <taxon>Fungi</taxon>
        <taxon>Dikarya</taxon>
        <taxon>Basidiomycota</taxon>
        <taxon>Agaricomycotina</taxon>
        <taxon>Agaricomycetes</taxon>
        <taxon>Agaricomycetidae</taxon>
        <taxon>Agaricales</taxon>
        <taxon>Agaricineae</taxon>
        <taxon>Hydnangiaceae</taxon>
        <taxon>Laccaria</taxon>
    </lineage>
</organism>
<sequence length="173" mass="19695">MGYRSDIQLQAQLVQFDTQLPYDDVIARLQSQMINKDVSTQLITRFREARTQEDVEEIVGDTTRGLDFLYFGEFKHHKLLDIYRGVDDTPKAVVYTIGNPLIAQTILRHDIRAALEIPPRLLILEKPDRKGTQILYHLPSSVMTLDGNPELVSAVEALDVKLEKLVSTITAFE</sequence>
<evidence type="ECO:0000313" key="3">
    <source>
        <dbReference type="Proteomes" id="UP000054477"/>
    </source>
</evidence>
<evidence type="ECO:0000259" key="1">
    <source>
        <dbReference type="Pfam" id="PF03625"/>
    </source>
</evidence>
<proteinExistence type="predicted"/>
<dbReference type="SUPFAM" id="SSF103247">
    <property type="entry name" value="TT1751-like"/>
    <property type="match status" value="1"/>
</dbReference>
<dbReference type="Gene3D" id="3.30.310.70">
    <property type="entry name" value="TT1751-like domain"/>
    <property type="match status" value="1"/>
</dbReference>
<dbReference type="HOGENOM" id="CLU_105954_0_1_1"/>
<dbReference type="CDD" id="cd14797">
    <property type="entry name" value="DUF302"/>
    <property type="match status" value="1"/>
</dbReference>
<evidence type="ECO:0000313" key="2">
    <source>
        <dbReference type="EMBL" id="KIK06755.1"/>
    </source>
</evidence>
<feature type="domain" description="DUF302" evidence="1">
    <location>
        <begin position="85"/>
        <end position="138"/>
    </location>
</feature>
<dbReference type="OrthoDB" id="5190258at2759"/>
<dbReference type="InterPro" id="IPR035923">
    <property type="entry name" value="TT1751-like_sf"/>
</dbReference>
<accession>A0A0C9X3N3</accession>
<gene>
    <name evidence="2" type="ORF">K443DRAFT_2885</name>
</gene>
<dbReference type="Proteomes" id="UP000054477">
    <property type="component" value="Unassembled WGS sequence"/>
</dbReference>
<reference evidence="2 3" key="1">
    <citation type="submission" date="2014-04" db="EMBL/GenBank/DDBJ databases">
        <authorList>
            <consortium name="DOE Joint Genome Institute"/>
            <person name="Kuo A."/>
            <person name="Kohler A."/>
            <person name="Nagy L.G."/>
            <person name="Floudas D."/>
            <person name="Copeland A."/>
            <person name="Barry K.W."/>
            <person name="Cichocki N."/>
            <person name="Veneault-Fourrey C."/>
            <person name="LaButti K."/>
            <person name="Lindquist E.A."/>
            <person name="Lipzen A."/>
            <person name="Lundell T."/>
            <person name="Morin E."/>
            <person name="Murat C."/>
            <person name="Sun H."/>
            <person name="Tunlid A."/>
            <person name="Henrissat B."/>
            <person name="Grigoriev I.V."/>
            <person name="Hibbett D.S."/>
            <person name="Martin F."/>
            <person name="Nordberg H.P."/>
            <person name="Cantor M.N."/>
            <person name="Hua S.X."/>
        </authorList>
    </citation>
    <scope>NUCLEOTIDE SEQUENCE [LARGE SCALE GENOMIC DNA]</scope>
    <source>
        <strain evidence="2 3">LaAM-08-1</strain>
    </source>
</reference>
<protein>
    <recommendedName>
        <fullName evidence="1">DUF302 domain-containing protein</fullName>
    </recommendedName>
</protein>
<dbReference type="Pfam" id="PF03625">
    <property type="entry name" value="DUF302"/>
    <property type="match status" value="1"/>
</dbReference>